<accession>A0A8B7Y139</accession>
<gene>
    <name evidence="3" type="primary">LOC110977241</name>
</gene>
<dbReference type="RefSeq" id="XP_022086879.1">
    <property type="nucleotide sequence ID" value="XM_022231187.1"/>
</dbReference>
<organism evidence="2 3">
    <name type="scientific">Acanthaster planci</name>
    <name type="common">Crown-of-thorns starfish</name>
    <dbReference type="NCBI Taxonomy" id="133434"/>
    <lineage>
        <taxon>Eukaryota</taxon>
        <taxon>Metazoa</taxon>
        <taxon>Echinodermata</taxon>
        <taxon>Eleutherozoa</taxon>
        <taxon>Asterozoa</taxon>
        <taxon>Asteroidea</taxon>
        <taxon>Valvatacea</taxon>
        <taxon>Valvatida</taxon>
        <taxon>Acanthasteridae</taxon>
        <taxon>Acanthaster</taxon>
    </lineage>
</organism>
<evidence type="ECO:0000313" key="3">
    <source>
        <dbReference type="RefSeq" id="XP_022086879.1"/>
    </source>
</evidence>
<keyword evidence="2" id="KW-1185">Reference proteome</keyword>
<evidence type="ECO:0000256" key="1">
    <source>
        <dbReference type="SAM" id="SignalP"/>
    </source>
</evidence>
<keyword evidence="1" id="KW-0732">Signal</keyword>
<feature type="chain" id="PRO_5034561135" evidence="1">
    <location>
        <begin position="20"/>
        <end position="164"/>
    </location>
</feature>
<dbReference type="GeneID" id="110977241"/>
<sequence>MLTAVHFLLAIMLYRGVNCNYDAVTSDFKNSNMEFSMLNVTCTKDQSACAECFTVRANGLMCLYVMEFTKDPHSYKLSAMDGISEWDFEFLQDDSSGQVRFCTQLQNSFDKGVNADWRDTLCLDNDFSEVTVPKECGSPLITLTIDSHMGNGRVMGGQYLYCSP</sequence>
<name>A0A8B7Y139_ACAPL</name>
<evidence type="ECO:0000313" key="2">
    <source>
        <dbReference type="Proteomes" id="UP000694845"/>
    </source>
</evidence>
<feature type="signal peptide" evidence="1">
    <location>
        <begin position="1"/>
        <end position="19"/>
    </location>
</feature>
<protein>
    <submittedName>
        <fullName evidence="3">Uncharacterized protein LOC110977241 isoform X1</fullName>
    </submittedName>
</protein>
<dbReference type="Proteomes" id="UP000694845">
    <property type="component" value="Unplaced"/>
</dbReference>
<dbReference type="OrthoDB" id="10306768at2759"/>
<dbReference type="KEGG" id="aplc:110977241"/>
<dbReference type="OMA" id="FKNSNME"/>
<reference evidence="3" key="1">
    <citation type="submission" date="2025-08" db="UniProtKB">
        <authorList>
            <consortium name="RefSeq"/>
        </authorList>
    </citation>
    <scope>IDENTIFICATION</scope>
</reference>
<proteinExistence type="predicted"/>
<dbReference type="AlphaFoldDB" id="A0A8B7Y139"/>